<feature type="domain" description="NAD-dependent epimerase/dehydratase" evidence="1">
    <location>
        <begin position="3"/>
        <end position="186"/>
    </location>
</feature>
<dbReference type="CDD" id="cd07007">
    <property type="entry name" value="cupin_CapF-like_C"/>
    <property type="match status" value="1"/>
</dbReference>
<feature type="domain" description="Capsular polysaccharide assembling protein CapF C-terminal" evidence="2">
    <location>
        <begin position="257"/>
        <end position="367"/>
    </location>
</feature>
<evidence type="ECO:0000313" key="3">
    <source>
        <dbReference type="EMBL" id="MST59049.1"/>
    </source>
</evidence>
<dbReference type="Proteomes" id="UP000476055">
    <property type="component" value="Unassembled WGS sequence"/>
</dbReference>
<reference evidence="3 4" key="1">
    <citation type="submission" date="2019-08" db="EMBL/GenBank/DDBJ databases">
        <title>In-depth cultivation of the pig gut microbiome towards novel bacterial diversity and tailored functional studies.</title>
        <authorList>
            <person name="Wylensek D."/>
            <person name="Hitch T.C.A."/>
            <person name="Clavel T."/>
        </authorList>
    </citation>
    <scope>NUCLEOTIDE SEQUENCE [LARGE SCALE GENOMIC DNA]</scope>
    <source>
        <strain evidence="3 4">WCA3-601-WT-6H</strain>
    </source>
</reference>
<sequence length="372" mass="42149">MKVLVTGAKGFIGKNLITELEQRENVEVLPFDIDTPQELLEQYCAECDFVFNLAGVNRPEHTEEFMEGNFGFATSLVEALRRNGNTCPIMNSSSIQAALENPYGKSKKAGEDMLFAYGQEVGAEIYIYRFPNVFGKWCRPNYNSAVATFCHNIAHGLPIQVNDRGTVMHLVYIDDVVEELLQALDRHPHVNLDGYCFVPAVHEVTLGEIVNLLYSFRESRNNFMIPNLCEGSFEKKLYSTYLSYLPEQEFSYPLTMHVDERGSFTEILKSADRGQVSINISKPGITKGNHWHHTKNEKFIVVSGKGLIRFRKHGSEEIIEYHVSGEKLEVVDIPTGYTHSIVNEGDTDLVTLMWCNECFNPGKPDTIYEPVE</sequence>
<dbReference type="CDD" id="cd05261">
    <property type="entry name" value="CAPF_like_SDR_e"/>
    <property type="match status" value="1"/>
</dbReference>
<evidence type="ECO:0000259" key="2">
    <source>
        <dbReference type="Pfam" id="PF14667"/>
    </source>
</evidence>
<accession>A0A6L5YLN1</accession>
<protein>
    <submittedName>
        <fullName evidence="3">Capsular polysaccharide biosynthesis protein CapF</fullName>
    </submittedName>
</protein>
<organism evidence="3 4">
    <name type="scientific">Waltera intestinalis</name>
    <dbReference type="NCBI Taxonomy" id="2606635"/>
    <lineage>
        <taxon>Bacteria</taxon>
        <taxon>Bacillati</taxon>
        <taxon>Bacillota</taxon>
        <taxon>Clostridia</taxon>
        <taxon>Lachnospirales</taxon>
        <taxon>Lachnospiraceae</taxon>
        <taxon>Waltera</taxon>
    </lineage>
</organism>
<dbReference type="Gene3D" id="3.40.50.720">
    <property type="entry name" value="NAD(P)-binding Rossmann-like Domain"/>
    <property type="match status" value="1"/>
</dbReference>
<dbReference type="PANTHER" id="PTHR43245:SF55">
    <property type="entry name" value="NAD(P)-BINDING DOMAIN-CONTAINING PROTEIN"/>
    <property type="match status" value="1"/>
</dbReference>
<evidence type="ECO:0000259" key="1">
    <source>
        <dbReference type="Pfam" id="PF01370"/>
    </source>
</evidence>
<dbReference type="InterPro" id="IPR029303">
    <property type="entry name" value="CapF_C"/>
</dbReference>
<dbReference type="InterPro" id="IPR036291">
    <property type="entry name" value="NAD(P)-bd_dom_sf"/>
</dbReference>
<comment type="caution">
    <text evidence="3">The sequence shown here is derived from an EMBL/GenBank/DDBJ whole genome shotgun (WGS) entry which is preliminary data.</text>
</comment>
<gene>
    <name evidence="3" type="ORF">FYJ59_12540</name>
</gene>
<dbReference type="AlphaFoldDB" id="A0A6L5YLN1"/>
<dbReference type="RefSeq" id="WP_022154332.1">
    <property type="nucleotide sequence ID" value="NZ_VUMU01000018.1"/>
</dbReference>
<dbReference type="InterPro" id="IPR001509">
    <property type="entry name" value="Epimerase_deHydtase"/>
</dbReference>
<dbReference type="Pfam" id="PF01370">
    <property type="entry name" value="Epimerase"/>
    <property type="match status" value="1"/>
</dbReference>
<dbReference type="Pfam" id="PF14667">
    <property type="entry name" value="Polysacc_synt_C"/>
    <property type="match status" value="1"/>
</dbReference>
<dbReference type="SUPFAM" id="SSF51735">
    <property type="entry name" value="NAD(P)-binding Rossmann-fold domains"/>
    <property type="match status" value="1"/>
</dbReference>
<dbReference type="InterPro" id="IPR050177">
    <property type="entry name" value="Lipid_A_modif_metabolic_enz"/>
</dbReference>
<dbReference type="InterPro" id="IPR011051">
    <property type="entry name" value="RmlC_Cupin_sf"/>
</dbReference>
<dbReference type="EMBL" id="VUMU01000018">
    <property type="protein sequence ID" value="MST59049.1"/>
    <property type="molecule type" value="Genomic_DNA"/>
</dbReference>
<dbReference type="SUPFAM" id="SSF51182">
    <property type="entry name" value="RmlC-like cupins"/>
    <property type="match status" value="1"/>
</dbReference>
<proteinExistence type="predicted"/>
<name>A0A6L5YLN1_9FIRM</name>
<dbReference type="PANTHER" id="PTHR43245">
    <property type="entry name" value="BIFUNCTIONAL POLYMYXIN RESISTANCE PROTEIN ARNA"/>
    <property type="match status" value="1"/>
</dbReference>
<evidence type="ECO:0000313" key="4">
    <source>
        <dbReference type="Proteomes" id="UP000476055"/>
    </source>
</evidence>
<dbReference type="Gene3D" id="2.60.120.10">
    <property type="entry name" value="Jelly Rolls"/>
    <property type="match status" value="1"/>
</dbReference>
<dbReference type="InterPro" id="IPR014710">
    <property type="entry name" value="RmlC-like_jellyroll"/>
</dbReference>
<keyword evidence="4" id="KW-1185">Reference proteome</keyword>